<evidence type="ECO:0000259" key="11">
    <source>
        <dbReference type="PROSITE" id="PS50076"/>
    </source>
</evidence>
<reference evidence="14" key="1">
    <citation type="journal article" date="2019" name="Int. J. Syst. Evol. Microbiol.">
        <title>The Global Catalogue of Microorganisms (GCM) 10K type strain sequencing project: providing services to taxonomists for standard genome sequencing and annotation.</title>
        <authorList>
            <consortium name="The Broad Institute Genomics Platform"/>
            <consortium name="The Broad Institute Genome Sequencing Center for Infectious Disease"/>
            <person name="Wu L."/>
            <person name="Ma J."/>
        </authorList>
    </citation>
    <scope>NUCLEOTIDE SEQUENCE [LARGE SCALE GENOMIC DNA]</scope>
    <source>
        <strain evidence="14">CCM 8950</strain>
    </source>
</reference>
<keyword evidence="4 9" id="KW-0677">Repeat</keyword>
<keyword evidence="2 9" id="KW-0235">DNA replication</keyword>
<evidence type="ECO:0000256" key="1">
    <source>
        <dbReference type="ARBA" id="ARBA00022490"/>
    </source>
</evidence>
<feature type="binding site" evidence="9">
    <location>
        <position position="202"/>
    </location>
    <ligand>
        <name>Zn(2+)</name>
        <dbReference type="ChEBI" id="CHEBI:29105"/>
        <label>2</label>
    </ligand>
</feature>
<evidence type="ECO:0000256" key="4">
    <source>
        <dbReference type="ARBA" id="ARBA00022737"/>
    </source>
</evidence>
<feature type="binding site" evidence="9">
    <location>
        <position position="179"/>
    </location>
    <ligand>
        <name>Zn(2+)</name>
        <dbReference type="ChEBI" id="CHEBI:29105"/>
        <label>2</label>
    </ligand>
</feature>
<comment type="caution">
    <text evidence="13">The sequence shown here is derived from an EMBL/GenBank/DDBJ whole genome shotgun (WGS) entry which is preliminary data.</text>
</comment>
<dbReference type="InterPro" id="IPR012724">
    <property type="entry name" value="DnaJ"/>
</dbReference>
<feature type="binding site" evidence="9">
    <location>
        <position position="159"/>
    </location>
    <ligand>
        <name>Zn(2+)</name>
        <dbReference type="ChEBI" id="CHEBI:29105"/>
        <label>1</label>
    </ligand>
</feature>
<feature type="repeat" description="CXXCXGXG motif" evidence="9">
    <location>
        <begin position="176"/>
        <end position="183"/>
    </location>
</feature>
<gene>
    <name evidence="9 13" type="primary">dnaJ</name>
    <name evidence="13" type="ORF">ACFP1H_08165</name>
</gene>
<feature type="binding site" evidence="9">
    <location>
        <position position="219"/>
    </location>
    <ligand>
        <name>Zn(2+)</name>
        <dbReference type="ChEBI" id="CHEBI:29105"/>
        <label>1</label>
    </ligand>
</feature>
<feature type="binding site" evidence="9">
    <location>
        <position position="176"/>
    </location>
    <ligand>
        <name>Zn(2+)</name>
        <dbReference type="ChEBI" id="CHEBI:29105"/>
        <label>2</label>
    </ligand>
</feature>
<dbReference type="Pfam" id="PF00684">
    <property type="entry name" value="DnaJ_CXXCXGXG"/>
    <property type="match status" value="1"/>
</dbReference>
<keyword evidence="6 9" id="KW-0862">Zinc</keyword>
<dbReference type="SUPFAM" id="SSF46565">
    <property type="entry name" value="Chaperone J-domain"/>
    <property type="match status" value="1"/>
</dbReference>
<keyword evidence="1 9" id="KW-0963">Cytoplasm</keyword>
<dbReference type="Proteomes" id="UP001596190">
    <property type="component" value="Unassembled WGS sequence"/>
</dbReference>
<dbReference type="Pfam" id="PF00226">
    <property type="entry name" value="DnaJ"/>
    <property type="match status" value="1"/>
</dbReference>
<evidence type="ECO:0000256" key="10">
    <source>
        <dbReference type="PROSITE-ProRule" id="PRU00546"/>
    </source>
</evidence>
<dbReference type="NCBIfam" id="TIGR02349">
    <property type="entry name" value="DnaJ_bact"/>
    <property type="match status" value="1"/>
</dbReference>
<dbReference type="InterPro" id="IPR036410">
    <property type="entry name" value="HSP_DnaJ_Cys-rich_dom_sf"/>
</dbReference>
<dbReference type="InterPro" id="IPR018253">
    <property type="entry name" value="DnaJ_domain_CS"/>
</dbReference>
<dbReference type="RefSeq" id="WP_137630718.1">
    <property type="nucleotide sequence ID" value="NZ_BJDO01000013.1"/>
</dbReference>
<evidence type="ECO:0000256" key="6">
    <source>
        <dbReference type="ARBA" id="ARBA00022833"/>
    </source>
</evidence>
<dbReference type="PANTHER" id="PTHR43096">
    <property type="entry name" value="DNAJ HOMOLOG 1, MITOCHONDRIAL-RELATED"/>
    <property type="match status" value="1"/>
</dbReference>
<feature type="domain" description="J" evidence="11">
    <location>
        <begin position="5"/>
        <end position="69"/>
    </location>
</feature>
<keyword evidence="5 9" id="KW-0863">Zinc-finger</keyword>
<feature type="repeat" description="CXXCXGXG motif" evidence="9">
    <location>
        <begin position="159"/>
        <end position="166"/>
    </location>
</feature>
<dbReference type="NCBIfam" id="NF010869">
    <property type="entry name" value="PRK14276.1"/>
    <property type="match status" value="1"/>
</dbReference>
<name>A0ABW1T9Y3_9LACO</name>
<comment type="similarity">
    <text evidence="9">Belongs to the DnaJ family.</text>
</comment>
<feature type="binding site" evidence="9">
    <location>
        <position position="216"/>
    </location>
    <ligand>
        <name>Zn(2+)</name>
        <dbReference type="ChEBI" id="CHEBI:29105"/>
        <label>1</label>
    </ligand>
</feature>
<dbReference type="PRINTS" id="PR00625">
    <property type="entry name" value="JDOMAIN"/>
</dbReference>
<dbReference type="CDD" id="cd10747">
    <property type="entry name" value="DnaJ_C"/>
    <property type="match status" value="1"/>
</dbReference>
<protein>
    <recommendedName>
        <fullName evidence="9">Chaperone protein DnaJ</fullName>
    </recommendedName>
</protein>
<evidence type="ECO:0000256" key="3">
    <source>
        <dbReference type="ARBA" id="ARBA00022723"/>
    </source>
</evidence>
<dbReference type="NCBIfam" id="NF008035">
    <property type="entry name" value="PRK10767.1"/>
    <property type="match status" value="1"/>
</dbReference>
<dbReference type="PROSITE" id="PS00636">
    <property type="entry name" value="DNAJ_1"/>
    <property type="match status" value="1"/>
</dbReference>
<dbReference type="PROSITE" id="PS51188">
    <property type="entry name" value="ZF_CR"/>
    <property type="match status" value="1"/>
</dbReference>
<evidence type="ECO:0000259" key="12">
    <source>
        <dbReference type="PROSITE" id="PS51188"/>
    </source>
</evidence>
<keyword evidence="8 9" id="KW-0143">Chaperone</keyword>
<feature type="binding site" evidence="9">
    <location>
        <position position="205"/>
    </location>
    <ligand>
        <name>Zn(2+)</name>
        <dbReference type="ChEBI" id="CHEBI:29105"/>
        <label>2</label>
    </ligand>
</feature>
<dbReference type="Gene3D" id="2.60.260.20">
    <property type="entry name" value="Urease metallochaperone UreE, N-terminal domain"/>
    <property type="match status" value="2"/>
</dbReference>
<accession>A0ABW1T9Y3</accession>
<dbReference type="InterPro" id="IPR008971">
    <property type="entry name" value="HSP40/DnaJ_pept-bd"/>
</dbReference>
<dbReference type="Pfam" id="PF01556">
    <property type="entry name" value="DnaJ_C"/>
    <property type="match status" value="1"/>
</dbReference>
<keyword evidence="14" id="KW-1185">Reference proteome</keyword>
<organism evidence="13 14">
    <name type="scientific">Secundilactobacillus hailunensis</name>
    <dbReference type="NCBI Taxonomy" id="2559923"/>
    <lineage>
        <taxon>Bacteria</taxon>
        <taxon>Bacillati</taxon>
        <taxon>Bacillota</taxon>
        <taxon>Bacilli</taxon>
        <taxon>Lactobacillales</taxon>
        <taxon>Lactobacillaceae</taxon>
        <taxon>Secundilactobacillus</taxon>
    </lineage>
</organism>
<evidence type="ECO:0000313" key="13">
    <source>
        <dbReference type="EMBL" id="MFC6254559.1"/>
    </source>
</evidence>
<dbReference type="SUPFAM" id="SSF57938">
    <property type="entry name" value="DnaJ/Hsp40 cysteine-rich domain"/>
    <property type="match status" value="1"/>
</dbReference>
<proteinExistence type="inferred from homology"/>
<comment type="domain">
    <text evidence="9">The J domain is necessary and sufficient to stimulate DnaK ATPase activity. Zinc center 1 plays an important role in the autonomous, DnaK-independent chaperone activity of DnaJ. Zinc center 2 is essential for interaction with DnaK and for DnaJ activity.</text>
</comment>
<keyword evidence="3 9" id="KW-0479">Metal-binding</keyword>
<comment type="function">
    <text evidence="9">Participates actively in the response to hyperosmotic and heat shock by preventing the aggregation of stress-denatured proteins and by disaggregating proteins, also in an autonomous, DnaK-independent fashion. Unfolded proteins bind initially to DnaJ; upon interaction with the DnaJ-bound protein, DnaK hydrolyzes its bound ATP, resulting in the formation of a stable complex. GrpE releases ADP from DnaK; ATP binding to DnaK triggers the release of the substrate protein, thus completing the reaction cycle. Several rounds of ATP-dependent interactions between DnaJ, DnaK and GrpE are required for fully efficient folding. Also involved, together with DnaK and GrpE, in the DNA replication of plasmids through activation of initiation proteins.</text>
</comment>
<dbReference type="InterPro" id="IPR002939">
    <property type="entry name" value="DnaJ_C"/>
</dbReference>
<dbReference type="EMBL" id="JBHSSA010000056">
    <property type="protein sequence ID" value="MFC6254559.1"/>
    <property type="molecule type" value="Genomic_DNA"/>
</dbReference>
<dbReference type="Gene3D" id="2.10.230.10">
    <property type="entry name" value="Heat shock protein DnaJ, cysteine-rich domain"/>
    <property type="match status" value="1"/>
</dbReference>
<dbReference type="SUPFAM" id="SSF49493">
    <property type="entry name" value="HSP40/DnaJ peptide-binding domain"/>
    <property type="match status" value="2"/>
</dbReference>
<feature type="repeat" description="CXXCXGXG motif" evidence="9">
    <location>
        <begin position="216"/>
        <end position="223"/>
    </location>
</feature>
<comment type="subunit">
    <text evidence="9">Homodimer.</text>
</comment>
<dbReference type="InterPro" id="IPR036869">
    <property type="entry name" value="J_dom_sf"/>
</dbReference>
<feature type="domain" description="CR-type" evidence="12">
    <location>
        <begin position="146"/>
        <end position="228"/>
    </location>
</feature>
<comment type="subcellular location">
    <subcellularLocation>
        <location evidence="9">Cytoplasm</location>
    </subcellularLocation>
</comment>
<dbReference type="PANTHER" id="PTHR43096:SF48">
    <property type="entry name" value="CHAPERONE PROTEIN DNAJ"/>
    <property type="match status" value="1"/>
</dbReference>
<evidence type="ECO:0000256" key="9">
    <source>
        <dbReference type="HAMAP-Rule" id="MF_01152"/>
    </source>
</evidence>
<feature type="zinc finger region" description="CR-type" evidence="10">
    <location>
        <begin position="146"/>
        <end position="228"/>
    </location>
</feature>
<dbReference type="SMART" id="SM00271">
    <property type="entry name" value="DnaJ"/>
    <property type="match status" value="1"/>
</dbReference>
<dbReference type="Gene3D" id="1.10.287.110">
    <property type="entry name" value="DnaJ domain"/>
    <property type="match status" value="1"/>
</dbReference>
<keyword evidence="7 9" id="KW-0346">Stress response</keyword>
<dbReference type="InterPro" id="IPR001305">
    <property type="entry name" value="HSP_DnaJ_Cys-rich_dom"/>
</dbReference>
<feature type="repeat" description="CXXCXGXG motif" evidence="9">
    <location>
        <begin position="202"/>
        <end position="209"/>
    </location>
</feature>
<dbReference type="InterPro" id="IPR001623">
    <property type="entry name" value="DnaJ_domain"/>
</dbReference>
<dbReference type="HAMAP" id="MF_01152">
    <property type="entry name" value="DnaJ"/>
    <property type="match status" value="1"/>
</dbReference>
<dbReference type="CDD" id="cd06257">
    <property type="entry name" value="DnaJ"/>
    <property type="match status" value="1"/>
</dbReference>
<evidence type="ECO:0000256" key="8">
    <source>
        <dbReference type="ARBA" id="ARBA00023186"/>
    </source>
</evidence>
<sequence>MAGKDYYEVLGVSKDASQAEIKKAYRQLSKKYHPDINKAPGAEEKFKEITEAYEVLSDEQKRSNYDQYGSADGPQGFGGAGAGGAGGGFGGFGDAGGSFGGGGFEDIFSQFFGGGGGGGRRNPNAPQPGRDLQYEMTLKFEEAIFGKKTKIKYNRQAQCHTCHGSGAKPGTSPETCHNCGGSGYVTTETNTPLGRMRSQQPCPVCHGTGKEIKEKCPTCGGSGHEEERHEVEVNIPAGVDDGQQMRLQNQGEAGENGGPYGDLFILFSVKPSKVYTRDGADIYLDKDISFTQAALGDEINVQTVHGDVKLKIPAGTQTGSVFRLKGKGAPRLRGNGTGDERVTVKIATPKNLNKAQKVALKAYAEASGEKVGNGKGHFFDKMKDAFDN</sequence>
<dbReference type="PROSITE" id="PS50076">
    <property type="entry name" value="DNAJ_2"/>
    <property type="match status" value="1"/>
</dbReference>
<evidence type="ECO:0000256" key="7">
    <source>
        <dbReference type="ARBA" id="ARBA00023016"/>
    </source>
</evidence>
<feature type="binding site" evidence="9">
    <location>
        <position position="162"/>
    </location>
    <ligand>
        <name>Zn(2+)</name>
        <dbReference type="ChEBI" id="CHEBI:29105"/>
        <label>1</label>
    </ligand>
</feature>
<evidence type="ECO:0000313" key="14">
    <source>
        <dbReference type="Proteomes" id="UP001596190"/>
    </source>
</evidence>
<evidence type="ECO:0000256" key="2">
    <source>
        <dbReference type="ARBA" id="ARBA00022705"/>
    </source>
</evidence>
<comment type="cofactor">
    <cofactor evidence="9">
        <name>Zn(2+)</name>
        <dbReference type="ChEBI" id="CHEBI:29105"/>
    </cofactor>
    <text evidence="9">Binds 2 Zn(2+) ions per monomer.</text>
</comment>
<evidence type="ECO:0000256" key="5">
    <source>
        <dbReference type="ARBA" id="ARBA00022771"/>
    </source>
</evidence>